<name>A0A1X7CI60_9BACT</name>
<feature type="transmembrane region" description="Helical" evidence="1">
    <location>
        <begin position="79"/>
        <end position="102"/>
    </location>
</feature>
<evidence type="ECO:0000256" key="1">
    <source>
        <dbReference type="SAM" id="Phobius"/>
    </source>
</evidence>
<keyword evidence="1" id="KW-0812">Transmembrane</keyword>
<accession>A0A1X7CI60</accession>
<keyword evidence="3" id="KW-1185">Reference proteome</keyword>
<feature type="transmembrane region" description="Helical" evidence="1">
    <location>
        <begin position="46"/>
        <end position="67"/>
    </location>
</feature>
<dbReference type="AlphaFoldDB" id="A0A1X7CI60"/>
<keyword evidence="1" id="KW-1133">Transmembrane helix</keyword>
<feature type="transmembrane region" description="Helical" evidence="1">
    <location>
        <begin position="9"/>
        <end position="26"/>
    </location>
</feature>
<protein>
    <submittedName>
        <fullName evidence="2">Uncharacterized protein</fullName>
    </submittedName>
</protein>
<reference evidence="3" key="1">
    <citation type="submission" date="2017-04" db="EMBL/GenBank/DDBJ databases">
        <authorList>
            <person name="Varghese N."/>
            <person name="Submissions S."/>
        </authorList>
    </citation>
    <scope>NUCLEOTIDE SEQUENCE [LARGE SCALE GENOMIC DNA]</scope>
    <source>
        <strain evidence="3">K3S</strain>
    </source>
</reference>
<dbReference type="EMBL" id="FWZU01000001">
    <property type="protein sequence ID" value="SME96531.1"/>
    <property type="molecule type" value="Genomic_DNA"/>
</dbReference>
<dbReference type="STRING" id="1519643.SAMN06295933_0896"/>
<evidence type="ECO:0000313" key="3">
    <source>
        <dbReference type="Proteomes" id="UP000192906"/>
    </source>
</evidence>
<gene>
    <name evidence="2" type="ORF">SAMN06295933_0896</name>
</gene>
<proteinExistence type="predicted"/>
<dbReference type="Proteomes" id="UP000192906">
    <property type="component" value="Unassembled WGS sequence"/>
</dbReference>
<keyword evidence="1" id="KW-0472">Membrane</keyword>
<organism evidence="2 3">
    <name type="scientific">Desulfovibrio gilichinskyi</name>
    <dbReference type="NCBI Taxonomy" id="1519643"/>
    <lineage>
        <taxon>Bacteria</taxon>
        <taxon>Pseudomonadati</taxon>
        <taxon>Thermodesulfobacteriota</taxon>
        <taxon>Desulfovibrionia</taxon>
        <taxon>Desulfovibrionales</taxon>
        <taxon>Desulfovibrionaceae</taxon>
        <taxon>Desulfovibrio</taxon>
    </lineage>
</organism>
<sequence length="103" mass="11424">MDEIFKTKVGFTVTLLAVIFTIKPLIDQQASLGFTIFDSAITISYAYNTFALFLCLSVYCISLQFLVPASVLLPKLINTFYAVALSTPLFFVFFGVLLLHLIG</sequence>
<evidence type="ECO:0000313" key="2">
    <source>
        <dbReference type="EMBL" id="SME96531.1"/>
    </source>
</evidence>